<keyword evidence="3" id="KW-0309">Germination</keyword>
<dbReference type="Pfam" id="PF05504">
    <property type="entry name" value="Spore_GerAC"/>
    <property type="match status" value="1"/>
</dbReference>
<evidence type="ECO:0000256" key="2">
    <source>
        <dbReference type="ARBA" id="ARBA00007886"/>
    </source>
</evidence>
<dbReference type="Pfam" id="PF25198">
    <property type="entry name" value="Spore_GerAC_N"/>
    <property type="match status" value="1"/>
</dbReference>
<dbReference type="PROSITE" id="PS51257">
    <property type="entry name" value="PROKAR_LIPOPROTEIN"/>
    <property type="match status" value="1"/>
</dbReference>
<name>A0ABN0YMT2_9BACL</name>
<accession>A0ABN0YMT2</accession>
<dbReference type="InterPro" id="IPR046953">
    <property type="entry name" value="Spore_GerAC-like_C"/>
</dbReference>
<evidence type="ECO:0000259" key="9">
    <source>
        <dbReference type="Pfam" id="PF05504"/>
    </source>
</evidence>
<dbReference type="EMBL" id="BAAACX010000015">
    <property type="protein sequence ID" value="GAA0401439.1"/>
    <property type="molecule type" value="Genomic_DNA"/>
</dbReference>
<feature type="signal peptide" evidence="8">
    <location>
        <begin position="1"/>
        <end position="23"/>
    </location>
</feature>
<protein>
    <submittedName>
        <fullName evidence="11">Ger(X)C family spore germination protein</fullName>
    </submittedName>
</protein>
<evidence type="ECO:0000256" key="7">
    <source>
        <dbReference type="ARBA" id="ARBA00023288"/>
    </source>
</evidence>
<feature type="domain" description="Spore germination GerAC-like C-terminal" evidence="9">
    <location>
        <begin position="219"/>
        <end position="382"/>
    </location>
</feature>
<sequence length="399" mass="44310">MKAGKSKLALLCCCLITMGMLCGCWDRVEINDVAFVTGSSFDKINDKFVSTVQIALPSQLGGTGSEGGGGGTSGNQNYLLISKKAQTMYLATKEIQESLSRILNFSHRRLMIFGEGFARDGIGNKLDILGRFPQNRLSAYIVLARGRAYDILTAEAPIEQFPAEMAREIAKSSIRNPMNVKRMVNKLLSDGVDLYLPVMSVKDSSKEVPNKSKSLISIDGLGVFKDDRLVGFLNEEDGLMALLGMGESLNPKIILPRGGKDKLITINLSESKTRWTPSVQDSQFAIAIHFQGKGSILENTSNEDIENENLSGLEEQCSNYINTNLSRVVEKLQREYQSDIFGFGQVIRSRYPQEWDKVKDRWHEVYPTVKVSIYSTIHLESTNQLMNSLSIKGGRQNND</sequence>
<reference evidence="11 12" key="1">
    <citation type="journal article" date="2019" name="Int. J. Syst. Evol. Microbiol.">
        <title>The Global Catalogue of Microorganisms (GCM) 10K type strain sequencing project: providing services to taxonomists for standard genome sequencing and annotation.</title>
        <authorList>
            <consortium name="The Broad Institute Genomics Platform"/>
            <consortium name="The Broad Institute Genome Sequencing Center for Infectious Disease"/>
            <person name="Wu L."/>
            <person name="Ma J."/>
        </authorList>
    </citation>
    <scope>NUCLEOTIDE SEQUENCE [LARGE SCALE GENOMIC DNA]</scope>
    <source>
        <strain evidence="11 12">JCM 12774</strain>
    </source>
</reference>
<dbReference type="RefSeq" id="WP_343863158.1">
    <property type="nucleotide sequence ID" value="NZ_BAAACX010000015.1"/>
</dbReference>
<evidence type="ECO:0000256" key="3">
    <source>
        <dbReference type="ARBA" id="ARBA00022544"/>
    </source>
</evidence>
<dbReference type="InterPro" id="IPR008844">
    <property type="entry name" value="Spore_GerAC-like"/>
</dbReference>
<feature type="domain" description="Spore germination protein N-terminal" evidence="10">
    <location>
        <begin position="26"/>
        <end position="200"/>
    </location>
</feature>
<evidence type="ECO:0000259" key="10">
    <source>
        <dbReference type="Pfam" id="PF25198"/>
    </source>
</evidence>
<organism evidence="11 12">
    <name type="scientific">Paenibacillus motobuensis</name>
    <dbReference type="NCBI Taxonomy" id="295324"/>
    <lineage>
        <taxon>Bacteria</taxon>
        <taxon>Bacillati</taxon>
        <taxon>Bacillota</taxon>
        <taxon>Bacilli</taxon>
        <taxon>Bacillales</taxon>
        <taxon>Paenibacillaceae</taxon>
        <taxon>Paenibacillus</taxon>
    </lineage>
</organism>
<comment type="subcellular location">
    <subcellularLocation>
        <location evidence="1">Membrane</location>
        <topology evidence="1">Lipid-anchor</topology>
    </subcellularLocation>
</comment>
<evidence type="ECO:0000256" key="6">
    <source>
        <dbReference type="ARBA" id="ARBA00023139"/>
    </source>
</evidence>
<keyword evidence="4 8" id="KW-0732">Signal</keyword>
<evidence type="ECO:0000256" key="1">
    <source>
        <dbReference type="ARBA" id="ARBA00004635"/>
    </source>
</evidence>
<dbReference type="PANTHER" id="PTHR35789:SF1">
    <property type="entry name" value="SPORE GERMINATION PROTEIN B3"/>
    <property type="match status" value="1"/>
</dbReference>
<dbReference type="NCBIfam" id="TIGR02887">
    <property type="entry name" value="spore_ger_x_C"/>
    <property type="match status" value="1"/>
</dbReference>
<dbReference type="InterPro" id="IPR057336">
    <property type="entry name" value="GerAC_N"/>
</dbReference>
<gene>
    <name evidence="11" type="ORF">GCM10008933_34960</name>
</gene>
<dbReference type="PANTHER" id="PTHR35789">
    <property type="entry name" value="SPORE GERMINATION PROTEIN B3"/>
    <property type="match status" value="1"/>
</dbReference>
<evidence type="ECO:0000313" key="12">
    <source>
        <dbReference type="Proteomes" id="UP001500340"/>
    </source>
</evidence>
<evidence type="ECO:0000256" key="4">
    <source>
        <dbReference type="ARBA" id="ARBA00022729"/>
    </source>
</evidence>
<keyword evidence="6" id="KW-0564">Palmitate</keyword>
<evidence type="ECO:0000313" key="11">
    <source>
        <dbReference type="EMBL" id="GAA0401439.1"/>
    </source>
</evidence>
<comment type="similarity">
    <text evidence="2">Belongs to the GerABKC lipoprotein family.</text>
</comment>
<dbReference type="Proteomes" id="UP001500340">
    <property type="component" value="Unassembled WGS sequence"/>
</dbReference>
<evidence type="ECO:0000256" key="5">
    <source>
        <dbReference type="ARBA" id="ARBA00023136"/>
    </source>
</evidence>
<dbReference type="InterPro" id="IPR038501">
    <property type="entry name" value="Spore_GerAC_C_sf"/>
</dbReference>
<dbReference type="Gene3D" id="3.30.300.210">
    <property type="entry name" value="Nutrient germinant receptor protein C, domain 3"/>
    <property type="match status" value="1"/>
</dbReference>
<proteinExistence type="inferred from homology"/>
<feature type="chain" id="PRO_5045311891" evidence="8">
    <location>
        <begin position="24"/>
        <end position="399"/>
    </location>
</feature>
<comment type="caution">
    <text evidence="11">The sequence shown here is derived from an EMBL/GenBank/DDBJ whole genome shotgun (WGS) entry which is preliminary data.</text>
</comment>
<keyword evidence="5" id="KW-0472">Membrane</keyword>
<keyword evidence="7" id="KW-0449">Lipoprotein</keyword>
<evidence type="ECO:0000256" key="8">
    <source>
        <dbReference type="SAM" id="SignalP"/>
    </source>
</evidence>
<keyword evidence="12" id="KW-1185">Reference proteome</keyword>